<evidence type="ECO:0000256" key="1">
    <source>
        <dbReference type="SAM" id="MobiDB-lite"/>
    </source>
</evidence>
<proteinExistence type="predicted"/>
<keyword evidence="3" id="KW-1185">Reference proteome</keyword>
<organism evidence="2 3">
    <name type="scientific">Phytophthora oleae</name>
    <dbReference type="NCBI Taxonomy" id="2107226"/>
    <lineage>
        <taxon>Eukaryota</taxon>
        <taxon>Sar</taxon>
        <taxon>Stramenopiles</taxon>
        <taxon>Oomycota</taxon>
        <taxon>Peronosporomycetes</taxon>
        <taxon>Peronosporales</taxon>
        <taxon>Peronosporaceae</taxon>
        <taxon>Phytophthora</taxon>
    </lineage>
</organism>
<name>A0ABD3F133_9STRA</name>
<sequence length="90" mass="10266">MELPEHYKFHDFYLPNNLFTEKGNVRRGSKLAQLRNAHVKANTEHEESTEQGGSTEQEEAKEQEKPTGVGESKENEAPTEQGANRARERL</sequence>
<dbReference type="AlphaFoldDB" id="A0ABD3F133"/>
<accession>A0ABD3F133</accession>
<feature type="region of interest" description="Disordered" evidence="1">
    <location>
        <begin position="35"/>
        <end position="90"/>
    </location>
</feature>
<reference evidence="2 3" key="1">
    <citation type="submission" date="2024-09" db="EMBL/GenBank/DDBJ databases">
        <title>Genome sequencing and assembly of Phytophthora oleae, isolate VK10A, causative agent of rot of olive drupes.</title>
        <authorList>
            <person name="Conti Taguali S."/>
            <person name="Riolo M."/>
            <person name="La Spada F."/>
            <person name="Cacciola S.O."/>
            <person name="Dionisio G."/>
        </authorList>
    </citation>
    <scope>NUCLEOTIDE SEQUENCE [LARGE SCALE GENOMIC DNA]</scope>
    <source>
        <strain evidence="2 3">VK10A</strain>
    </source>
</reference>
<gene>
    <name evidence="2" type="ORF">V7S43_014616</name>
</gene>
<evidence type="ECO:0000313" key="3">
    <source>
        <dbReference type="Proteomes" id="UP001632037"/>
    </source>
</evidence>
<evidence type="ECO:0000313" key="2">
    <source>
        <dbReference type="EMBL" id="KAL3660468.1"/>
    </source>
</evidence>
<dbReference type="Proteomes" id="UP001632037">
    <property type="component" value="Unassembled WGS sequence"/>
</dbReference>
<comment type="caution">
    <text evidence="2">The sequence shown here is derived from an EMBL/GenBank/DDBJ whole genome shotgun (WGS) entry which is preliminary data.</text>
</comment>
<feature type="compositionally biased region" description="Basic and acidic residues" evidence="1">
    <location>
        <begin position="58"/>
        <end position="76"/>
    </location>
</feature>
<dbReference type="EMBL" id="JBIMZQ010000041">
    <property type="protein sequence ID" value="KAL3660468.1"/>
    <property type="molecule type" value="Genomic_DNA"/>
</dbReference>
<protein>
    <submittedName>
        <fullName evidence="2">Uncharacterized protein</fullName>
    </submittedName>
</protein>